<dbReference type="Gene3D" id="2.30.30.40">
    <property type="entry name" value="SH3 Domains"/>
    <property type="match status" value="1"/>
</dbReference>
<evidence type="ECO:0000259" key="18">
    <source>
        <dbReference type="PROSITE" id="PS51741"/>
    </source>
</evidence>
<evidence type="ECO:0000256" key="3">
    <source>
        <dbReference type="ARBA" id="ARBA00004632"/>
    </source>
</evidence>
<feature type="compositionally biased region" description="Polar residues" evidence="16">
    <location>
        <begin position="444"/>
        <end position="457"/>
    </location>
</feature>
<name>A0A498MA36_LABRO</name>
<dbReference type="GO" id="GO:0032587">
    <property type="term" value="C:ruffle membrane"/>
    <property type="evidence" value="ECO:0007669"/>
    <property type="project" value="UniProtKB-SubCell"/>
</dbReference>
<dbReference type="InterPro" id="IPR001060">
    <property type="entry name" value="FCH_dom"/>
</dbReference>
<keyword evidence="10" id="KW-0472">Membrane</keyword>
<dbReference type="GO" id="GO:0016301">
    <property type="term" value="F:kinase activity"/>
    <property type="evidence" value="ECO:0007669"/>
    <property type="project" value="UniProtKB-KW"/>
</dbReference>
<dbReference type="InterPro" id="IPR031160">
    <property type="entry name" value="F_BAR_dom"/>
</dbReference>
<evidence type="ECO:0000313" key="20">
    <source>
        <dbReference type="Proteomes" id="UP000290572"/>
    </source>
</evidence>
<dbReference type="GO" id="GO:0030100">
    <property type="term" value="P:regulation of endocytosis"/>
    <property type="evidence" value="ECO:0007669"/>
    <property type="project" value="TreeGrafter"/>
</dbReference>
<evidence type="ECO:0000256" key="9">
    <source>
        <dbReference type="ARBA" id="ARBA00023121"/>
    </source>
</evidence>
<dbReference type="GO" id="GO:0006897">
    <property type="term" value="P:endocytosis"/>
    <property type="evidence" value="ECO:0007669"/>
    <property type="project" value="UniProtKB-KW"/>
</dbReference>
<dbReference type="Pfam" id="PF14604">
    <property type="entry name" value="SH3_9"/>
    <property type="match status" value="1"/>
</dbReference>
<feature type="compositionally biased region" description="Polar residues" evidence="16">
    <location>
        <begin position="465"/>
        <end position="476"/>
    </location>
</feature>
<evidence type="ECO:0000256" key="1">
    <source>
        <dbReference type="ARBA" id="ARBA00004284"/>
    </source>
</evidence>
<dbReference type="GO" id="GO:0097320">
    <property type="term" value="P:plasma membrane tubulation"/>
    <property type="evidence" value="ECO:0007669"/>
    <property type="project" value="TreeGrafter"/>
</dbReference>
<dbReference type="AlphaFoldDB" id="A0A498MA36"/>
<evidence type="ECO:0000256" key="8">
    <source>
        <dbReference type="ARBA" id="ARBA00023054"/>
    </source>
</evidence>
<keyword evidence="20" id="KW-1185">Reference proteome</keyword>
<evidence type="ECO:0000256" key="16">
    <source>
        <dbReference type="SAM" id="MobiDB-lite"/>
    </source>
</evidence>
<dbReference type="SUPFAM" id="SSF103657">
    <property type="entry name" value="BAR/IMD domain-like"/>
    <property type="match status" value="1"/>
</dbReference>
<keyword evidence="6" id="KW-0963">Cytoplasm</keyword>
<organism evidence="19 20">
    <name type="scientific">Labeo rohita</name>
    <name type="common">Indian major carp</name>
    <name type="synonym">Cyprinus rohita</name>
    <dbReference type="NCBI Taxonomy" id="84645"/>
    <lineage>
        <taxon>Eukaryota</taxon>
        <taxon>Metazoa</taxon>
        <taxon>Chordata</taxon>
        <taxon>Craniata</taxon>
        <taxon>Vertebrata</taxon>
        <taxon>Euteleostomi</taxon>
        <taxon>Actinopterygii</taxon>
        <taxon>Neopterygii</taxon>
        <taxon>Teleostei</taxon>
        <taxon>Ostariophysi</taxon>
        <taxon>Cypriniformes</taxon>
        <taxon>Cyprinidae</taxon>
        <taxon>Labeoninae</taxon>
        <taxon>Labeonini</taxon>
        <taxon>Labeo</taxon>
    </lineage>
</organism>
<comment type="caution">
    <text evidence="19">The sequence shown here is derived from an EMBL/GenBank/DDBJ whole genome shotgun (WGS) entry which is preliminary data.</text>
</comment>
<keyword evidence="9" id="KW-0446">Lipid-binding</keyword>
<dbReference type="EMBL" id="QBIY01012736">
    <property type="protein sequence ID" value="RXN17899.1"/>
    <property type="molecule type" value="Genomic_DNA"/>
</dbReference>
<keyword evidence="19" id="KW-0808">Transferase</keyword>
<keyword evidence="4 13" id="KW-0728">SH3 domain</keyword>
<evidence type="ECO:0000259" key="17">
    <source>
        <dbReference type="PROSITE" id="PS50002"/>
    </source>
</evidence>
<dbReference type="SMART" id="SM00326">
    <property type="entry name" value="SH3"/>
    <property type="match status" value="1"/>
</dbReference>
<evidence type="ECO:0000313" key="19">
    <source>
        <dbReference type="EMBL" id="RXN17899.1"/>
    </source>
</evidence>
<dbReference type="GO" id="GO:0030659">
    <property type="term" value="C:cytoplasmic vesicle membrane"/>
    <property type="evidence" value="ECO:0007669"/>
    <property type="project" value="UniProtKB-SubCell"/>
</dbReference>
<dbReference type="InterPro" id="IPR035743">
    <property type="entry name" value="PACSIN1/PACSIN2_SH3"/>
</dbReference>
<keyword evidence="19" id="KW-0418">Kinase</keyword>
<dbReference type="PANTHER" id="PTHR23065">
    <property type="entry name" value="PROLINE-SERINE-THREONINE PHOSPHATASE INTERACTING PROTEIN 1"/>
    <property type="match status" value="1"/>
</dbReference>
<feature type="coiled-coil region" evidence="15">
    <location>
        <begin position="290"/>
        <end position="321"/>
    </location>
</feature>
<dbReference type="InterPro" id="IPR027267">
    <property type="entry name" value="AH/BAR_dom_sf"/>
</dbReference>
<sequence length="545" mass="62064">MRRDTGAGSPSITANEKTAQRSYVILVLEEVRFSADVFSLASHHPAPCLALTMNPLSLMRPWTAFGSYGWKTGGCCVHSIRICQIAHNALHLDDTVGPCDVARALHITLCEALAAITNLTSCQYYVKVGNYKRAVKRIDDGHRLCNDLMNCLQERAKIEKSYSQQLTEWSKRWRQLIEKGPQYGSVERAWLAMMTEADKVSELHQEVKNGLMNEDIEKVKNWQKDSYHRQMIGGFKETKEAEEGFKKAQKPWAKKLKEMETAKKNYHMACKEEKMAAAREADASVTPDQQKKLHEKTEKCKQDVQKAKEKYEKSLDELSKCTPQYMECMEQVFDQCQQHEVKRLTFLKEVLLDIKRHLNLTENQNYAAVYRDFERTILAANTQEDLKWFSNNHGPGMHMNWPQFEEYNPEATNAVAKREKKKPDGVAPATPSTEHAGQPGDRGSVSSYDKNQAYSTEWSDDEQPTGYSGNETNGGANSFEDDSGSRGGVRVRALYDYEGQEQDELTFKAGDELTKIEEEDDQGWCRGRLDSGRTGLYPANYVEEI</sequence>
<evidence type="ECO:0000256" key="14">
    <source>
        <dbReference type="PROSITE-ProRule" id="PRU01077"/>
    </source>
</evidence>
<evidence type="ECO:0000256" key="11">
    <source>
        <dbReference type="ARBA" id="ARBA00023273"/>
    </source>
</evidence>
<feature type="region of interest" description="Disordered" evidence="16">
    <location>
        <begin position="414"/>
        <end position="487"/>
    </location>
</feature>
<dbReference type="FunFam" id="1.20.1270.60:FF:000205">
    <property type="entry name" value="Protein kinase C and casein kinase substrate in neurons protein 1"/>
    <property type="match status" value="1"/>
</dbReference>
<dbReference type="PANTHER" id="PTHR23065:SF23">
    <property type="entry name" value="PROTEIN KINASE C AND CASEIN KINASE SUBSTRATE IN NEURONS 1A"/>
    <property type="match status" value="1"/>
</dbReference>
<dbReference type="STRING" id="84645.A0A498MA36"/>
<keyword evidence="7" id="KW-0254">Endocytosis</keyword>
<evidence type="ECO:0000256" key="13">
    <source>
        <dbReference type="PROSITE-ProRule" id="PRU00192"/>
    </source>
</evidence>
<evidence type="ECO:0000256" key="2">
    <source>
        <dbReference type="ARBA" id="ARBA00004413"/>
    </source>
</evidence>
<keyword evidence="11" id="KW-0966">Cell projection</keyword>
<feature type="domain" description="SH3" evidence="17">
    <location>
        <begin position="486"/>
        <end position="545"/>
    </location>
</feature>
<dbReference type="Proteomes" id="UP000290572">
    <property type="component" value="Unassembled WGS sequence"/>
</dbReference>
<comment type="subcellular location">
    <subcellularLocation>
        <location evidence="2">Cell membrane</location>
        <topology evidence="2">Peripheral membrane protein</topology>
        <orientation evidence="2">Cytoplasmic side</orientation>
    </subcellularLocation>
    <subcellularLocation>
        <location evidence="3">Cell projection</location>
        <location evidence="3">Ruffle membrane</location>
    </subcellularLocation>
    <subcellularLocation>
        <location evidence="1">Cytoplasmic vesicle membrane</location>
        <topology evidence="1">Peripheral membrane protein</topology>
    </subcellularLocation>
</comment>
<evidence type="ECO:0000256" key="7">
    <source>
        <dbReference type="ARBA" id="ARBA00022583"/>
    </source>
</evidence>
<evidence type="ECO:0000256" key="12">
    <source>
        <dbReference type="ARBA" id="ARBA00023329"/>
    </source>
</evidence>
<feature type="domain" description="F-BAR" evidence="18">
    <location>
        <begin position="111"/>
        <end position="385"/>
    </location>
</feature>
<evidence type="ECO:0000256" key="6">
    <source>
        <dbReference type="ARBA" id="ARBA00022490"/>
    </source>
</evidence>
<keyword evidence="8 14" id="KW-0175">Coiled coil</keyword>
<dbReference type="GO" id="GO:0007010">
    <property type="term" value="P:cytoskeleton organization"/>
    <property type="evidence" value="ECO:0007669"/>
    <property type="project" value="TreeGrafter"/>
</dbReference>
<gene>
    <name evidence="19" type="ORF">ROHU_007994</name>
</gene>
<dbReference type="Pfam" id="PF00611">
    <property type="entry name" value="FCH"/>
    <property type="match status" value="1"/>
</dbReference>
<dbReference type="FunFam" id="2.30.30.40:FF:000014">
    <property type="entry name" value="Kinase C and casein kinase substrate in neurons protein"/>
    <property type="match status" value="1"/>
</dbReference>
<evidence type="ECO:0000256" key="5">
    <source>
        <dbReference type="ARBA" id="ARBA00022475"/>
    </source>
</evidence>
<evidence type="ECO:0000256" key="4">
    <source>
        <dbReference type="ARBA" id="ARBA00022443"/>
    </source>
</evidence>
<dbReference type="GO" id="GO:1900006">
    <property type="term" value="P:positive regulation of dendrite development"/>
    <property type="evidence" value="ECO:0007669"/>
    <property type="project" value="TreeGrafter"/>
</dbReference>
<dbReference type="InterPro" id="IPR036028">
    <property type="entry name" value="SH3-like_dom_sf"/>
</dbReference>
<dbReference type="PROSITE" id="PS50002">
    <property type="entry name" value="SH3"/>
    <property type="match status" value="1"/>
</dbReference>
<keyword evidence="5" id="KW-1003">Cell membrane</keyword>
<dbReference type="GO" id="GO:0005768">
    <property type="term" value="C:endosome"/>
    <property type="evidence" value="ECO:0007669"/>
    <property type="project" value="TreeGrafter"/>
</dbReference>
<keyword evidence="12" id="KW-0968">Cytoplasmic vesicle</keyword>
<dbReference type="GO" id="GO:0005543">
    <property type="term" value="F:phospholipid binding"/>
    <property type="evidence" value="ECO:0007669"/>
    <property type="project" value="TreeGrafter"/>
</dbReference>
<dbReference type="PROSITE" id="PS51741">
    <property type="entry name" value="F_BAR"/>
    <property type="match status" value="1"/>
</dbReference>
<dbReference type="SUPFAM" id="SSF50044">
    <property type="entry name" value="SH3-domain"/>
    <property type="match status" value="1"/>
</dbReference>
<reference evidence="19 20" key="1">
    <citation type="submission" date="2018-03" db="EMBL/GenBank/DDBJ databases">
        <title>Draft genome sequence of Rohu Carp (Labeo rohita).</title>
        <authorList>
            <person name="Das P."/>
            <person name="Kushwaha B."/>
            <person name="Joshi C.G."/>
            <person name="Kumar D."/>
            <person name="Nagpure N.S."/>
            <person name="Sahoo L."/>
            <person name="Das S.P."/>
            <person name="Bit A."/>
            <person name="Patnaik S."/>
            <person name="Meher P.K."/>
            <person name="Jayasankar P."/>
            <person name="Koringa P.G."/>
            <person name="Patel N.V."/>
            <person name="Hinsu A.T."/>
            <person name="Kumar R."/>
            <person name="Pandey M."/>
            <person name="Agarwal S."/>
            <person name="Srivastava S."/>
            <person name="Singh M."/>
            <person name="Iquebal M.A."/>
            <person name="Jaiswal S."/>
            <person name="Angadi U.B."/>
            <person name="Kumar N."/>
            <person name="Raza M."/>
            <person name="Shah T.M."/>
            <person name="Rai A."/>
            <person name="Jena J.K."/>
        </authorList>
    </citation>
    <scope>NUCLEOTIDE SEQUENCE [LARGE SCALE GENOMIC DNA]</scope>
    <source>
        <strain evidence="19">DASCIFA01</strain>
        <tissue evidence="19">Testis</tissue>
    </source>
</reference>
<proteinExistence type="predicted"/>
<dbReference type="PRINTS" id="PR00452">
    <property type="entry name" value="SH3DOMAIN"/>
</dbReference>
<dbReference type="CDD" id="cd11998">
    <property type="entry name" value="SH3_PACSIN1-2"/>
    <property type="match status" value="1"/>
</dbReference>
<dbReference type="GO" id="GO:0048812">
    <property type="term" value="P:neuron projection morphogenesis"/>
    <property type="evidence" value="ECO:0007669"/>
    <property type="project" value="TreeGrafter"/>
</dbReference>
<evidence type="ECO:0000256" key="15">
    <source>
        <dbReference type="SAM" id="Coils"/>
    </source>
</evidence>
<protein>
    <submittedName>
        <fullName evidence="19">Kinase C and casein kinase substrate in neurons 1-like protein</fullName>
    </submittedName>
</protein>
<evidence type="ECO:0000256" key="10">
    <source>
        <dbReference type="ARBA" id="ARBA00023136"/>
    </source>
</evidence>
<dbReference type="InterPro" id="IPR001452">
    <property type="entry name" value="SH3_domain"/>
</dbReference>
<dbReference type="Gene3D" id="1.20.1270.60">
    <property type="entry name" value="Arfaptin homology (AH) domain/BAR domain"/>
    <property type="match status" value="1"/>
</dbReference>
<dbReference type="SMART" id="SM00055">
    <property type="entry name" value="FCH"/>
    <property type="match status" value="1"/>
</dbReference>
<accession>A0A498MA36</accession>